<keyword evidence="1" id="KW-0805">Transcription regulation</keyword>
<dbReference type="InterPro" id="IPR020449">
    <property type="entry name" value="Tscrpt_reg_AraC-type_HTH"/>
</dbReference>
<evidence type="ECO:0000313" key="5">
    <source>
        <dbReference type="EMBL" id="MFD0750273.1"/>
    </source>
</evidence>
<comment type="caution">
    <text evidence="5">The sequence shown here is derived from an EMBL/GenBank/DDBJ whole genome shotgun (WGS) entry which is preliminary data.</text>
</comment>
<dbReference type="InterPro" id="IPR018060">
    <property type="entry name" value="HTH_AraC"/>
</dbReference>
<dbReference type="Pfam" id="PF22200">
    <property type="entry name" value="ExsA_N"/>
    <property type="match status" value="1"/>
</dbReference>
<dbReference type="InterPro" id="IPR050204">
    <property type="entry name" value="AraC_XylS_family_regulators"/>
</dbReference>
<dbReference type="EMBL" id="JBHTHU010000005">
    <property type="protein sequence ID" value="MFD0750273.1"/>
    <property type="molecule type" value="Genomic_DNA"/>
</dbReference>
<dbReference type="Gene3D" id="1.10.10.60">
    <property type="entry name" value="Homeodomain-like"/>
    <property type="match status" value="1"/>
</dbReference>
<protein>
    <submittedName>
        <fullName evidence="5">Helix-turn-helix domain-containing protein</fullName>
    </submittedName>
</protein>
<dbReference type="Pfam" id="PF12833">
    <property type="entry name" value="HTH_18"/>
    <property type="match status" value="1"/>
</dbReference>
<dbReference type="SUPFAM" id="SSF46689">
    <property type="entry name" value="Homeodomain-like"/>
    <property type="match status" value="2"/>
</dbReference>
<gene>
    <name evidence="5" type="ORF">ACFQZS_08985</name>
</gene>
<evidence type="ECO:0000259" key="4">
    <source>
        <dbReference type="PROSITE" id="PS01124"/>
    </source>
</evidence>
<evidence type="ECO:0000256" key="2">
    <source>
        <dbReference type="ARBA" id="ARBA00023125"/>
    </source>
</evidence>
<dbReference type="InterPro" id="IPR054015">
    <property type="entry name" value="ExsA-like_N"/>
</dbReference>
<evidence type="ECO:0000313" key="6">
    <source>
        <dbReference type="Proteomes" id="UP001596958"/>
    </source>
</evidence>
<dbReference type="PANTHER" id="PTHR46796">
    <property type="entry name" value="HTH-TYPE TRANSCRIPTIONAL ACTIVATOR RHAS-RELATED"/>
    <property type="match status" value="1"/>
</dbReference>
<evidence type="ECO:0000256" key="1">
    <source>
        <dbReference type="ARBA" id="ARBA00023015"/>
    </source>
</evidence>
<dbReference type="InterPro" id="IPR009057">
    <property type="entry name" value="Homeodomain-like_sf"/>
</dbReference>
<dbReference type="RefSeq" id="WP_377099388.1">
    <property type="nucleotide sequence ID" value="NZ_JBHTHU010000005.1"/>
</dbReference>
<accession>A0ABW2YYG9</accession>
<dbReference type="SMART" id="SM00342">
    <property type="entry name" value="HTH_ARAC"/>
    <property type="match status" value="1"/>
</dbReference>
<evidence type="ECO:0000256" key="3">
    <source>
        <dbReference type="ARBA" id="ARBA00023163"/>
    </source>
</evidence>
<reference evidence="6" key="1">
    <citation type="journal article" date="2019" name="Int. J. Syst. Evol. Microbiol.">
        <title>The Global Catalogue of Microorganisms (GCM) 10K type strain sequencing project: providing services to taxonomists for standard genome sequencing and annotation.</title>
        <authorList>
            <consortium name="The Broad Institute Genomics Platform"/>
            <consortium name="The Broad Institute Genome Sequencing Center for Infectious Disease"/>
            <person name="Wu L."/>
            <person name="Ma J."/>
        </authorList>
    </citation>
    <scope>NUCLEOTIDE SEQUENCE [LARGE SCALE GENOMIC DNA]</scope>
    <source>
        <strain evidence="6">CCUG 63418</strain>
    </source>
</reference>
<proteinExistence type="predicted"/>
<dbReference type="PANTHER" id="PTHR46796:SF6">
    <property type="entry name" value="ARAC SUBFAMILY"/>
    <property type="match status" value="1"/>
</dbReference>
<organism evidence="5 6">
    <name type="scientific">Mucilaginibacter calamicampi</name>
    <dbReference type="NCBI Taxonomy" id="1302352"/>
    <lineage>
        <taxon>Bacteria</taxon>
        <taxon>Pseudomonadati</taxon>
        <taxon>Bacteroidota</taxon>
        <taxon>Sphingobacteriia</taxon>
        <taxon>Sphingobacteriales</taxon>
        <taxon>Sphingobacteriaceae</taxon>
        <taxon>Mucilaginibacter</taxon>
    </lineage>
</organism>
<keyword evidence="6" id="KW-1185">Reference proteome</keyword>
<dbReference type="PRINTS" id="PR00032">
    <property type="entry name" value="HTHARAC"/>
</dbReference>
<keyword evidence="3" id="KW-0804">Transcription</keyword>
<feature type="domain" description="HTH araC/xylS-type" evidence="4">
    <location>
        <begin position="186"/>
        <end position="284"/>
    </location>
</feature>
<dbReference type="Proteomes" id="UP001596958">
    <property type="component" value="Unassembled WGS sequence"/>
</dbReference>
<name>A0ABW2YYG9_9SPHI</name>
<dbReference type="PROSITE" id="PS01124">
    <property type="entry name" value="HTH_ARAC_FAMILY_2"/>
    <property type="match status" value="1"/>
</dbReference>
<sequence>MLNIYANKINNPQNYRQFKCGETLITLYNCPLKSRFQDVWSKHNYIVYVVEGHKTWHTVTGDYHLVPGSCVFIRKGASIVEQFFDGVFCLVMFYLPDDFIAEVLKTKALPLYQPNKKYEAVIQLASDDLVDVFFRSMLTIFESGREPDPSLIEVKFRELILTLAGNNKNGELMAYFCSLLHDPQAVSLQRVMEENFCYNLKLDEFAELSNRSLSTFKRDFIKHFNVSPGKWLMDKRLQYSYHLLTNTDKTVTEAAFESGFENRSHFSRAFNKLFGQTPRSRKKAIAEVAV</sequence>
<keyword evidence="2" id="KW-0238">DNA-binding</keyword>